<comment type="caution">
    <text evidence="2">The sequence shown here is derived from an EMBL/GenBank/DDBJ whole genome shotgun (WGS) entry which is preliminary data.</text>
</comment>
<dbReference type="EMBL" id="BLJN01000005">
    <property type="protein sequence ID" value="GFE82975.1"/>
    <property type="molecule type" value="Genomic_DNA"/>
</dbReference>
<accession>A0A829YHT9</accession>
<evidence type="ECO:0000256" key="1">
    <source>
        <dbReference type="SAM" id="Phobius"/>
    </source>
</evidence>
<keyword evidence="3" id="KW-1185">Reference proteome</keyword>
<evidence type="ECO:0000313" key="2">
    <source>
        <dbReference type="EMBL" id="GFE82975.1"/>
    </source>
</evidence>
<dbReference type="Proteomes" id="UP000445000">
    <property type="component" value="Unassembled WGS sequence"/>
</dbReference>
<evidence type="ECO:0000313" key="3">
    <source>
        <dbReference type="Proteomes" id="UP000445000"/>
    </source>
</evidence>
<reference evidence="3" key="1">
    <citation type="submission" date="2020-01" db="EMBL/GenBank/DDBJ databases">
        <title>'Steroidobacter agaridevorans' sp. nov., agar-degrading bacteria isolated from rhizosphere soils.</title>
        <authorList>
            <person name="Ikenaga M."/>
            <person name="Kataoka M."/>
            <person name="Murouchi A."/>
            <person name="Katsuragi S."/>
            <person name="Sakai M."/>
        </authorList>
    </citation>
    <scope>NUCLEOTIDE SEQUENCE [LARGE SCALE GENOMIC DNA]</scope>
    <source>
        <strain evidence="3">YU21-B</strain>
    </source>
</reference>
<dbReference type="AlphaFoldDB" id="A0A829YHT9"/>
<sequence length="51" mass="5087">MTVSPEAACPNTLPPVLWANAGLLAISAVALTASACLTAIASVFLLNMISS</sequence>
<keyword evidence="1" id="KW-0472">Membrane</keyword>
<name>A0A829YHT9_9GAMM</name>
<gene>
    <name evidence="2" type="ORF">GCM10011487_49750</name>
</gene>
<keyword evidence="1" id="KW-0812">Transmembrane</keyword>
<feature type="transmembrane region" description="Helical" evidence="1">
    <location>
        <begin position="23"/>
        <end position="46"/>
    </location>
</feature>
<organism evidence="2 3">
    <name type="scientific">Steroidobacter agaridevorans</name>
    <dbReference type="NCBI Taxonomy" id="2695856"/>
    <lineage>
        <taxon>Bacteria</taxon>
        <taxon>Pseudomonadati</taxon>
        <taxon>Pseudomonadota</taxon>
        <taxon>Gammaproteobacteria</taxon>
        <taxon>Steroidobacterales</taxon>
        <taxon>Steroidobacteraceae</taxon>
        <taxon>Steroidobacter</taxon>
    </lineage>
</organism>
<keyword evidence="1" id="KW-1133">Transmembrane helix</keyword>
<proteinExistence type="predicted"/>
<protein>
    <submittedName>
        <fullName evidence="2">Uncharacterized protein</fullName>
    </submittedName>
</protein>